<comment type="caution">
    <text evidence="3">The sequence shown here is derived from an EMBL/GenBank/DDBJ whole genome shotgun (WGS) entry which is preliminary data.</text>
</comment>
<dbReference type="PANTHER" id="PTHR43818:SF5">
    <property type="entry name" value="OXIDOREDUCTASE FAMILY PROTEIN"/>
    <property type="match status" value="1"/>
</dbReference>
<organism evidence="3">
    <name type="scientific">marine sediment metagenome</name>
    <dbReference type="NCBI Taxonomy" id="412755"/>
    <lineage>
        <taxon>unclassified sequences</taxon>
        <taxon>metagenomes</taxon>
        <taxon>ecological metagenomes</taxon>
    </lineage>
</organism>
<feature type="domain" description="Gfo/Idh/MocA-like oxidoreductase N-terminal" evidence="1">
    <location>
        <begin position="4"/>
        <end position="92"/>
    </location>
</feature>
<dbReference type="GO" id="GO:0000166">
    <property type="term" value="F:nucleotide binding"/>
    <property type="evidence" value="ECO:0007669"/>
    <property type="project" value="InterPro"/>
</dbReference>
<evidence type="ECO:0000259" key="1">
    <source>
        <dbReference type="Pfam" id="PF01408"/>
    </source>
</evidence>
<evidence type="ECO:0000313" key="3">
    <source>
        <dbReference type="EMBL" id="GAF68946.1"/>
    </source>
</evidence>
<evidence type="ECO:0000259" key="2">
    <source>
        <dbReference type="Pfam" id="PF19051"/>
    </source>
</evidence>
<proteinExistence type="predicted"/>
<feature type="non-terminal residue" evidence="3">
    <location>
        <position position="415"/>
    </location>
</feature>
<name>X0S121_9ZZZZ</name>
<gene>
    <name evidence="3" type="ORF">S01H1_12562</name>
</gene>
<dbReference type="Pfam" id="PF01408">
    <property type="entry name" value="GFO_IDH_MocA"/>
    <property type="match status" value="1"/>
</dbReference>
<protein>
    <recommendedName>
        <fullName evidence="4">Gfo/Idh/MocA-like oxidoreductase N-terminal domain-containing protein</fullName>
    </recommendedName>
</protein>
<accession>X0S121</accession>
<dbReference type="InterPro" id="IPR043906">
    <property type="entry name" value="Gfo/Idh/MocA_OxRdtase_bact_C"/>
</dbReference>
<evidence type="ECO:0008006" key="4">
    <source>
        <dbReference type="Google" id="ProtNLM"/>
    </source>
</evidence>
<dbReference type="InterPro" id="IPR036291">
    <property type="entry name" value="NAD(P)-bd_dom_sf"/>
</dbReference>
<dbReference type="Gene3D" id="3.40.50.720">
    <property type="entry name" value="NAD(P)-binding Rossmann-like Domain"/>
    <property type="match status" value="1"/>
</dbReference>
<dbReference type="InterPro" id="IPR050463">
    <property type="entry name" value="Gfo/Idh/MocA_oxidrdct_glycsds"/>
</dbReference>
<dbReference type="SUPFAM" id="SSF55347">
    <property type="entry name" value="Glyceraldehyde-3-phosphate dehydrogenase-like, C-terminal domain"/>
    <property type="match status" value="1"/>
</dbReference>
<dbReference type="Gene3D" id="3.30.360.10">
    <property type="entry name" value="Dihydrodipicolinate Reductase, domain 2"/>
    <property type="match status" value="1"/>
</dbReference>
<dbReference type="EMBL" id="BARS01006454">
    <property type="protein sequence ID" value="GAF68946.1"/>
    <property type="molecule type" value="Genomic_DNA"/>
</dbReference>
<dbReference type="SUPFAM" id="SSF51735">
    <property type="entry name" value="NAD(P)-binding Rossmann-fold domains"/>
    <property type="match status" value="1"/>
</dbReference>
<dbReference type="AlphaFoldDB" id="X0S121"/>
<dbReference type="Pfam" id="PF19051">
    <property type="entry name" value="GFO_IDH_MocA_C2"/>
    <property type="match status" value="1"/>
</dbReference>
<reference evidence="3" key="1">
    <citation type="journal article" date="2014" name="Front. Microbiol.">
        <title>High frequency of phylogenetically diverse reductive dehalogenase-homologous genes in deep subseafloor sedimentary metagenomes.</title>
        <authorList>
            <person name="Kawai M."/>
            <person name="Futagami T."/>
            <person name="Toyoda A."/>
            <person name="Takaki Y."/>
            <person name="Nishi S."/>
            <person name="Hori S."/>
            <person name="Arai W."/>
            <person name="Tsubouchi T."/>
            <person name="Morono Y."/>
            <person name="Uchiyama I."/>
            <person name="Ito T."/>
            <person name="Fujiyama A."/>
            <person name="Inagaki F."/>
            <person name="Takami H."/>
        </authorList>
    </citation>
    <scope>NUCLEOTIDE SEQUENCE</scope>
    <source>
        <strain evidence="3">Expedition CK06-06</strain>
    </source>
</reference>
<feature type="domain" description="Gfo/Idh/MocA-like oxidoreductase bacterial type C-terminal" evidence="2">
    <location>
        <begin position="117"/>
        <end position="195"/>
    </location>
</feature>
<dbReference type="InterPro" id="IPR000683">
    <property type="entry name" value="Gfo/Idh/MocA-like_OxRdtase_N"/>
</dbReference>
<feature type="non-terminal residue" evidence="3">
    <location>
        <position position="1"/>
    </location>
</feature>
<sequence>GLNSPLTEAAKLIESKYGHRAEQYVDMRKMFDRKDIDVIANATQNYWHGLSTIWACQAGKHVYVEKPLSHYIWEGRQMVNAAGKYNRIVQCGTQHRSESSIAKAIQWIREGNLGRIKYITAFANKARSSCGKRDTPLPIPDTIDYDTWCGPARKLPIYRDRLQYDCSFDWNTGDGESCNQGVHEVDVARWCLGEKMLPRRVISLGGRFVFNDACNVPNTQIIYYDFPTAPLLYEVHNLRKARGSDEMPAFRGERVGVIVDCEGGSVSLYRGLAWDNQGKQVKTFSGGGDHFVNFIEAVRSGRREVLNAEVLEGHISTAVCHTGNISYRLGVKASRKEMHARVRDIPIFRDMFDRLLEHLAGHEINVDAKTVTLGQWLDIDRQNECFENNEKANRLVRGFYREPYIVPDLHRTGRI</sequence>
<dbReference type="PANTHER" id="PTHR43818">
    <property type="entry name" value="BCDNA.GH03377"/>
    <property type="match status" value="1"/>
</dbReference>